<accession>A0ABW2ENB2</accession>
<dbReference type="Pfam" id="PF13478">
    <property type="entry name" value="XdhC_C"/>
    <property type="match status" value="1"/>
</dbReference>
<dbReference type="InterPro" id="IPR027051">
    <property type="entry name" value="XdhC_Rossmann_dom"/>
</dbReference>
<evidence type="ECO:0000259" key="2">
    <source>
        <dbReference type="Pfam" id="PF13478"/>
    </source>
</evidence>
<evidence type="ECO:0000313" key="4">
    <source>
        <dbReference type="Proteomes" id="UP001596410"/>
    </source>
</evidence>
<dbReference type="Gene3D" id="3.40.50.720">
    <property type="entry name" value="NAD(P)-binding Rossmann-like Domain"/>
    <property type="match status" value="1"/>
</dbReference>
<sequence length="349" mass="39305">MEDIHVILEELCSHSSENDVLATIVHVEGSAYRKEGASMLFQEDGTQVGMLSAGCLEEDLAVRIQEHGLGKRAETVVYDMRGYNELSWGEMSGCNGVIHVFVEPVDQQRRKHLGQLKYYLDHRRSVTMIKSLTPQENQQSLFFFIEGNEVLGTKEEEVPTELKNLSEQAAMLYEKPGKRRLCMIDEDVFIQQFRPKPRLFVFGAGKDARPLVSFAARSGFSVIVADWRPALCNRTNFPDADQLIQGFPEEIFAEINITPNDHVVILTHNFQKDKELLSYLKEKPLQYLGVLGSSRRTKRLLGTRELPSHITSPIGLSIDAEGPEEIAISVVAELITFKKSQNVKRAVGS</sequence>
<feature type="domain" description="XdhC Rossmann" evidence="2">
    <location>
        <begin position="199"/>
        <end position="334"/>
    </location>
</feature>
<dbReference type="InterPro" id="IPR003777">
    <property type="entry name" value="XdhC_CoxI"/>
</dbReference>
<dbReference type="Pfam" id="PF02625">
    <property type="entry name" value="XdhC_CoxI"/>
    <property type="match status" value="1"/>
</dbReference>
<keyword evidence="4" id="KW-1185">Reference proteome</keyword>
<dbReference type="PANTHER" id="PTHR30388">
    <property type="entry name" value="ALDEHYDE OXIDOREDUCTASE MOLYBDENUM COFACTOR ASSEMBLY PROTEIN"/>
    <property type="match status" value="1"/>
</dbReference>
<feature type="domain" description="XdhC- CoxI" evidence="1">
    <location>
        <begin position="17"/>
        <end position="78"/>
    </location>
</feature>
<evidence type="ECO:0000313" key="3">
    <source>
        <dbReference type="EMBL" id="MFC7063768.1"/>
    </source>
</evidence>
<proteinExistence type="predicted"/>
<dbReference type="InterPro" id="IPR052698">
    <property type="entry name" value="MoCofactor_Util/Proc"/>
</dbReference>
<comment type="caution">
    <text evidence="3">The sequence shown here is derived from an EMBL/GenBank/DDBJ whole genome shotgun (WGS) entry which is preliminary data.</text>
</comment>
<name>A0ABW2ENB2_9BACI</name>
<dbReference type="EMBL" id="JBHSZV010000054">
    <property type="protein sequence ID" value="MFC7063768.1"/>
    <property type="molecule type" value="Genomic_DNA"/>
</dbReference>
<gene>
    <name evidence="3" type="ORF">ACFQIC_18375</name>
</gene>
<evidence type="ECO:0000259" key="1">
    <source>
        <dbReference type="Pfam" id="PF02625"/>
    </source>
</evidence>
<dbReference type="PANTHER" id="PTHR30388:SF6">
    <property type="entry name" value="XANTHINE DEHYDROGENASE SUBUNIT A-RELATED"/>
    <property type="match status" value="1"/>
</dbReference>
<dbReference type="Proteomes" id="UP001596410">
    <property type="component" value="Unassembled WGS sequence"/>
</dbReference>
<protein>
    <submittedName>
        <fullName evidence="3">XdhC family protein</fullName>
    </submittedName>
</protein>
<reference evidence="4" key="1">
    <citation type="journal article" date="2019" name="Int. J. Syst. Evol. Microbiol.">
        <title>The Global Catalogue of Microorganisms (GCM) 10K type strain sequencing project: providing services to taxonomists for standard genome sequencing and annotation.</title>
        <authorList>
            <consortium name="The Broad Institute Genomics Platform"/>
            <consortium name="The Broad Institute Genome Sequencing Center for Infectious Disease"/>
            <person name="Wu L."/>
            <person name="Ma J."/>
        </authorList>
    </citation>
    <scope>NUCLEOTIDE SEQUENCE [LARGE SCALE GENOMIC DNA]</scope>
    <source>
        <strain evidence="4">CGMCC 4.1621</strain>
    </source>
</reference>
<dbReference type="RefSeq" id="WP_204711621.1">
    <property type="nucleotide sequence ID" value="NZ_JBHSZV010000054.1"/>
</dbReference>
<organism evidence="3 4">
    <name type="scientific">Halobacillus seohaensis</name>
    <dbReference type="NCBI Taxonomy" id="447421"/>
    <lineage>
        <taxon>Bacteria</taxon>
        <taxon>Bacillati</taxon>
        <taxon>Bacillota</taxon>
        <taxon>Bacilli</taxon>
        <taxon>Bacillales</taxon>
        <taxon>Bacillaceae</taxon>
        <taxon>Halobacillus</taxon>
    </lineage>
</organism>